<evidence type="ECO:0000256" key="1">
    <source>
        <dbReference type="SAM" id="SignalP"/>
    </source>
</evidence>
<accession>A0ABV0AHW6</accession>
<evidence type="ECO:0000313" key="2">
    <source>
        <dbReference type="EMBL" id="MEN3534922.1"/>
    </source>
</evidence>
<dbReference type="SUPFAM" id="SSF75011">
    <property type="entry name" value="3-carboxy-cis,cis-mucoante lactonizing enzyme"/>
    <property type="match status" value="1"/>
</dbReference>
<keyword evidence="3" id="KW-1185">Reference proteome</keyword>
<protein>
    <submittedName>
        <fullName evidence="2">WD40 repeat domain-containing protein</fullName>
    </submittedName>
</protein>
<dbReference type="Gene3D" id="2.130.10.10">
    <property type="entry name" value="YVTN repeat-like/Quinoprotein amine dehydrogenase"/>
    <property type="match status" value="1"/>
</dbReference>
<organism evidence="2 3">
    <name type="scientific">Microbispora maris</name>
    <dbReference type="NCBI Taxonomy" id="3144104"/>
    <lineage>
        <taxon>Bacteria</taxon>
        <taxon>Bacillati</taxon>
        <taxon>Actinomycetota</taxon>
        <taxon>Actinomycetes</taxon>
        <taxon>Streptosporangiales</taxon>
        <taxon>Streptosporangiaceae</taxon>
        <taxon>Microbispora</taxon>
    </lineage>
</organism>
<proteinExistence type="predicted"/>
<name>A0ABV0AHW6_9ACTN</name>
<comment type="caution">
    <text evidence="2">The sequence shown here is derived from an EMBL/GenBank/DDBJ whole genome shotgun (WGS) entry which is preliminary data.</text>
</comment>
<evidence type="ECO:0000313" key="3">
    <source>
        <dbReference type="Proteomes" id="UP001447516"/>
    </source>
</evidence>
<dbReference type="Proteomes" id="UP001447516">
    <property type="component" value="Unassembled WGS sequence"/>
</dbReference>
<sequence length="310" mass="33783">MTLGALLLTTAPLTVVPLAARPAAAATPVTIAYAQRTQTWELVLTNGDVVPVPEALAVAPEDAVNAGARAPFLISGDGRHFFYFRKSDGLFVERALTGKERVVSREITAYAIDEEWPLVSDDGSYVITTTSAPGLGALVDLRKGKTLPPPAGRDDWSLAGFSPDSRRLLLQGVVGGRVTVFDRGLRARSRLKTRMSPAALANDYRTAAEVVGTWPKFRKMRLFDLRTGRARGAVTVRLPRGQYIDDLDFDKAGRVVVRSKTKTGVAVYRVSRTGKTTVLRTITRPGTRIWVLPGDSTYEPWTEKASKSSR</sequence>
<dbReference type="InterPro" id="IPR015943">
    <property type="entry name" value="WD40/YVTN_repeat-like_dom_sf"/>
</dbReference>
<reference evidence="2 3" key="1">
    <citation type="submission" date="2024-05" db="EMBL/GenBank/DDBJ databases">
        <title>Microbispora sp.ZYX-F-249.</title>
        <authorList>
            <person name="Xie H."/>
        </authorList>
    </citation>
    <scope>NUCLEOTIDE SEQUENCE [LARGE SCALE GENOMIC DNA]</scope>
    <source>
        <strain evidence="2 3">ZYX-F-249</strain>
    </source>
</reference>
<dbReference type="RefSeq" id="WP_346224996.1">
    <property type="nucleotide sequence ID" value="NZ_JBDJAW010000004.1"/>
</dbReference>
<feature type="chain" id="PRO_5047221738" evidence="1">
    <location>
        <begin position="26"/>
        <end position="310"/>
    </location>
</feature>
<gene>
    <name evidence="2" type="ORF">AAH991_07405</name>
</gene>
<feature type="signal peptide" evidence="1">
    <location>
        <begin position="1"/>
        <end position="25"/>
    </location>
</feature>
<keyword evidence="1" id="KW-0732">Signal</keyword>
<dbReference type="EMBL" id="JBDJAW010000004">
    <property type="protein sequence ID" value="MEN3534922.1"/>
    <property type="molecule type" value="Genomic_DNA"/>
</dbReference>